<evidence type="ECO:0000259" key="7">
    <source>
        <dbReference type="PROSITE" id="PS50103"/>
    </source>
</evidence>
<evidence type="ECO:0000313" key="9">
    <source>
        <dbReference type="Proteomes" id="UP000188354"/>
    </source>
</evidence>
<dbReference type="Gene3D" id="4.10.1000.10">
    <property type="entry name" value="Zinc finger, CCCH-type"/>
    <property type="match status" value="4"/>
</dbReference>
<feature type="compositionally biased region" description="Basic and acidic residues" evidence="6">
    <location>
        <begin position="556"/>
        <end position="566"/>
    </location>
</feature>
<dbReference type="FunFam" id="4.10.1000.10:FF:000030">
    <property type="entry name" value="CCCH type zinc finger protein"/>
    <property type="match status" value="1"/>
</dbReference>
<dbReference type="InterPro" id="IPR000571">
    <property type="entry name" value="Znf_CCCH"/>
</dbReference>
<feature type="domain" description="C3H1-type" evidence="7">
    <location>
        <begin position="564"/>
        <end position="592"/>
    </location>
</feature>
<feature type="zinc finger region" description="C3H1-type" evidence="5">
    <location>
        <begin position="398"/>
        <end position="426"/>
    </location>
</feature>
<feature type="region of interest" description="Disordered" evidence="6">
    <location>
        <begin position="537"/>
        <end position="566"/>
    </location>
</feature>
<dbReference type="SUPFAM" id="SSF90229">
    <property type="entry name" value="CCCH zinc finger"/>
    <property type="match status" value="8"/>
</dbReference>
<dbReference type="GO" id="GO:0008270">
    <property type="term" value="F:zinc ion binding"/>
    <property type="evidence" value="ECO:0007669"/>
    <property type="project" value="UniProtKB-KW"/>
</dbReference>
<feature type="domain" description="C3H1-type" evidence="7">
    <location>
        <begin position="305"/>
        <end position="333"/>
    </location>
</feature>
<feature type="compositionally biased region" description="Polar residues" evidence="6">
    <location>
        <begin position="716"/>
        <end position="730"/>
    </location>
</feature>
<keyword evidence="3 5" id="KW-0862">Zinc</keyword>
<dbReference type="InterPro" id="IPR050974">
    <property type="entry name" value="Plant_ZF_CCCH"/>
</dbReference>
<reference evidence="8 9" key="1">
    <citation type="journal article" date="2017" name="Plant Biotechnol. J.">
        <title>A comprehensive draft genome sequence for lupin (Lupinus angustifolius), an emerging health food: insights into plant-microbe interactions and legume evolution.</title>
        <authorList>
            <person name="Hane J.K."/>
            <person name="Ming Y."/>
            <person name="Kamphuis L.G."/>
            <person name="Nelson M.N."/>
            <person name="Garg G."/>
            <person name="Atkins C.A."/>
            <person name="Bayer P.E."/>
            <person name="Bravo A."/>
            <person name="Bringans S."/>
            <person name="Cannon S."/>
            <person name="Edwards D."/>
            <person name="Foley R."/>
            <person name="Gao L.L."/>
            <person name="Harrison M.J."/>
            <person name="Huang W."/>
            <person name="Hurgobin B."/>
            <person name="Li S."/>
            <person name="Liu C.W."/>
            <person name="McGrath A."/>
            <person name="Morahan G."/>
            <person name="Murray J."/>
            <person name="Weller J."/>
            <person name="Jian J."/>
            <person name="Singh K.B."/>
        </authorList>
    </citation>
    <scope>NUCLEOTIDE SEQUENCE [LARGE SCALE GENOMIC DNA]</scope>
    <source>
        <strain evidence="9">cv. Tanjil</strain>
        <tissue evidence="8">Whole plant</tissue>
    </source>
</reference>
<evidence type="ECO:0000256" key="2">
    <source>
        <dbReference type="ARBA" id="ARBA00022771"/>
    </source>
</evidence>
<dbReference type="AlphaFoldDB" id="A0A4P1R2N5"/>
<feature type="zinc finger region" description="C3H1-type" evidence="5">
    <location>
        <begin position="305"/>
        <end position="333"/>
    </location>
</feature>
<dbReference type="Pfam" id="PF00642">
    <property type="entry name" value="zf-CCCH"/>
    <property type="match status" value="8"/>
</dbReference>
<keyword evidence="2 5" id="KW-0863">Zinc-finger</keyword>
<organism evidence="8 9">
    <name type="scientific">Lupinus angustifolius</name>
    <name type="common">Narrow-leaved blue lupine</name>
    <dbReference type="NCBI Taxonomy" id="3871"/>
    <lineage>
        <taxon>Eukaryota</taxon>
        <taxon>Viridiplantae</taxon>
        <taxon>Streptophyta</taxon>
        <taxon>Embryophyta</taxon>
        <taxon>Tracheophyta</taxon>
        <taxon>Spermatophyta</taxon>
        <taxon>Magnoliopsida</taxon>
        <taxon>eudicotyledons</taxon>
        <taxon>Gunneridae</taxon>
        <taxon>Pentapetalae</taxon>
        <taxon>rosids</taxon>
        <taxon>fabids</taxon>
        <taxon>Fabales</taxon>
        <taxon>Fabaceae</taxon>
        <taxon>Papilionoideae</taxon>
        <taxon>50 kb inversion clade</taxon>
        <taxon>genistoids sensu lato</taxon>
        <taxon>core genistoids</taxon>
        <taxon>Genisteae</taxon>
        <taxon>Lupinus</taxon>
    </lineage>
</organism>
<keyword evidence="1 5" id="KW-0479">Metal-binding</keyword>
<dbReference type="InterPro" id="IPR036855">
    <property type="entry name" value="Znf_CCCH_sf"/>
</dbReference>
<evidence type="ECO:0000256" key="4">
    <source>
        <dbReference type="ARBA" id="ARBA00023125"/>
    </source>
</evidence>
<gene>
    <name evidence="8" type="ORF">TanjilG_26370</name>
</gene>
<evidence type="ECO:0000313" key="8">
    <source>
        <dbReference type="EMBL" id="OIW00033.1"/>
    </source>
</evidence>
<keyword evidence="4" id="KW-0238">DNA-binding</keyword>
<accession>A0A4P1R2N5</accession>
<feature type="zinc finger region" description="C3H1-type" evidence="5">
    <location>
        <begin position="86"/>
        <end position="114"/>
    </location>
</feature>
<dbReference type="Gramene" id="OIW00033">
    <property type="protein sequence ID" value="OIW00033"/>
    <property type="gene ID" value="TanjilG_26370"/>
</dbReference>
<dbReference type="Proteomes" id="UP000188354">
    <property type="component" value="Chromosome LG12"/>
</dbReference>
<feature type="domain" description="C3H1-type" evidence="7">
    <location>
        <begin position="39"/>
        <end position="67"/>
    </location>
</feature>
<sequence length="745" mass="78997">MERYGRASEGSHSDPSPEWGYQELSWQGRNGGAESYPQRPDEADCIYFLKNGFCGYGSRCRFNHPCHSARIITGAARTGVGEYPERVGQPVCQYYMRTGSCKFGPSCKYHHPRQGAGIAAHVSLNYYGYPLRTGEKECSYYVKTGQCKFGTTCKFHHPQPVGVQIPAPSPVPPVSPLAVPVPSPLYQTVQSPSGPSSQQYGVLVARPSLLPGSLVQGPYGPMVVSPTMVPFSGWGPYQGPATSPVHPSSTASNVGSTQLYGITQIPSPTTAYAGPYQPSGSLLGPSGSELSWQGRNGGAESYPQRPDEADCIYFLKNGFCGYGSRCRFNHPCHSARIITGAARTGVGEYPERVGQPVCQYYMRTGSCKFGPSCKYHHPRQGAGIAAHVSLNYYGYPLRTGEKECSYYVKTGQCKFGTTCKFHHPQPVGVQIPAPSPVPPVSPLAVPVPSPLYQTVQSPSGPSSQQYGVLVARPSLLPGSLVQGPYGPMVVSPTMVPFSGWGPYQGPATSPVHPSSTASNVGSTQLYGITQIPSPTTAYAGPYQPSGSLLGPSGSGQKEHSLPERPDQPECQYYMKTGECKFGPSCRYHHPADMSASKTNVIISPVGLPLRPGASVCTHYTQRGVCKFGPTCKFDHPMGSLSYSPSASSLTDMPVAPYYSVGYSHGTLAPSSSSSELRHEPTSGSSKEPASSRMSSSMSTPTGSVGLTLSSGGPVSQSGTQASVQSSSCLATTDATMSSTVSYTSI</sequence>
<dbReference type="PROSITE" id="PS50103">
    <property type="entry name" value="ZF_C3H1"/>
    <property type="match status" value="8"/>
</dbReference>
<evidence type="ECO:0000256" key="6">
    <source>
        <dbReference type="SAM" id="MobiDB-lite"/>
    </source>
</evidence>
<proteinExistence type="predicted"/>
<keyword evidence="9" id="KW-1185">Reference proteome</keyword>
<feature type="zinc finger region" description="C3H1-type" evidence="5">
    <location>
        <begin position="564"/>
        <end position="592"/>
    </location>
</feature>
<dbReference type="PANTHER" id="PTHR12506">
    <property type="entry name" value="PROTEIN PHOSPHATASE RELATED"/>
    <property type="match status" value="1"/>
</dbReference>
<dbReference type="EMBL" id="CM007372">
    <property type="protein sequence ID" value="OIW00033.1"/>
    <property type="molecule type" value="Genomic_DNA"/>
</dbReference>
<feature type="zinc finger region" description="C3H1-type" evidence="5">
    <location>
        <begin position="39"/>
        <end position="67"/>
    </location>
</feature>
<protein>
    <recommendedName>
        <fullName evidence="7">C3H1-type domain-containing protein</fullName>
    </recommendedName>
</protein>
<feature type="region of interest" description="Disordered" evidence="6">
    <location>
        <begin position="1"/>
        <end position="24"/>
    </location>
</feature>
<dbReference type="SMART" id="SM00356">
    <property type="entry name" value="ZnF_C3H1"/>
    <property type="match status" value="8"/>
</dbReference>
<feature type="domain" description="C3H1-type" evidence="7">
    <location>
        <begin position="398"/>
        <end position="426"/>
    </location>
</feature>
<dbReference type="PANTHER" id="PTHR12506:SF41">
    <property type="entry name" value="ZINC FINGER CCCH DOMAIN-CONTAINING PROTEIN 58"/>
    <property type="match status" value="1"/>
</dbReference>
<dbReference type="STRING" id="3871.A0A4P1R2N5"/>
<feature type="domain" description="C3H1-type" evidence="7">
    <location>
        <begin position="610"/>
        <end position="638"/>
    </location>
</feature>
<evidence type="ECO:0000256" key="1">
    <source>
        <dbReference type="ARBA" id="ARBA00022723"/>
    </source>
</evidence>
<feature type="domain" description="C3H1-type" evidence="7">
    <location>
        <begin position="86"/>
        <end position="114"/>
    </location>
</feature>
<feature type="zinc finger region" description="C3H1-type" evidence="5">
    <location>
        <begin position="132"/>
        <end position="160"/>
    </location>
</feature>
<dbReference type="GO" id="GO:0003677">
    <property type="term" value="F:DNA binding"/>
    <property type="evidence" value="ECO:0007669"/>
    <property type="project" value="UniProtKB-KW"/>
</dbReference>
<feature type="compositionally biased region" description="Basic and acidic residues" evidence="6">
    <location>
        <begin position="1"/>
        <end position="12"/>
    </location>
</feature>
<feature type="region of interest" description="Disordered" evidence="6">
    <location>
        <begin position="668"/>
        <end position="730"/>
    </location>
</feature>
<feature type="domain" description="C3H1-type" evidence="7">
    <location>
        <begin position="352"/>
        <end position="380"/>
    </location>
</feature>
<feature type="domain" description="C3H1-type" evidence="7">
    <location>
        <begin position="132"/>
        <end position="160"/>
    </location>
</feature>
<feature type="compositionally biased region" description="Low complexity" evidence="6">
    <location>
        <begin position="684"/>
        <end position="715"/>
    </location>
</feature>
<feature type="zinc finger region" description="C3H1-type" evidence="5">
    <location>
        <begin position="610"/>
        <end position="638"/>
    </location>
</feature>
<name>A0A4P1R2N5_LUPAN</name>
<dbReference type="Gene3D" id="2.30.30.1190">
    <property type="match status" value="2"/>
</dbReference>
<evidence type="ECO:0000256" key="3">
    <source>
        <dbReference type="ARBA" id="ARBA00022833"/>
    </source>
</evidence>
<feature type="compositionally biased region" description="Low complexity" evidence="6">
    <location>
        <begin position="544"/>
        <end position="555"/>
    </location>
</feature>
<evidence type="ECO:0000256" key="5">
    <source>
        <dbReference type="PROSITE-ProRule" id="PRU00723"/>
    </source>
</evidence>
<feature type="zinc finger region" description="C3H1-type" evidence="5">
    <location>
        <begin position="352"/>
        <end position="380"/>
    </location>
</feature>
<dbReference type="GO" id="GO:0003729">
    <property type="term" value="F:mRNA binding"/>
    <property type="evidence" value="ECO:0007669"/>
    <property type="project" value="UniProtKB-ARBA"/>
</dbReference>